<dbReference type="InterPro" id="IPR014139">
    <property type="entry name" value="Peptidase_S26C_TraF"/>
</dbReference>
<keyword evidence="6" id="KW-0472">Membrane</keyword>
<evidence type="ECO:0000256" key="2">
    <source>
        <dbReference type="ARBA" id="ARBA00005849"/>
    </source>
</evidence>
<dbReference type="SUPFAM" id="SSF51306">
    <property type="entry name" value="LexA/Signal peptidase"/>
    <property type="match status" value="1"/>
</dbReference>
<protein>
    <submittedName>
        <fullName evidence="8">Conjugative transfer signal peptidase TraF</fullName>
    </submittedName>
</protein>
<comment type="subcellular location">
    <subcellularLocation>
        <location evidence="1">Periplasm</location>
    </subcellularLocation>
</comment>
<dbReference type="AlphaFoldDB" id="A0A2W5QSR1"/>
<keyword evidence="3" id="KW-0732">Signal</keyword>
<evidence type="ECO:0000256" key="4">
    <source>
        <dbReference type="ARBA" id="ARBA00022764"/>
    </source>
</evidence>
<evidence type="ECO:0000256" key="6">
    <source>
        <dbReference type="SAM" id="Phobius"/>
    </source>
</evidence>
<evidence type="ECO:0000256" key="1">
    <source>
        <dbReference type="ARBA" id="ARBA00004418"/>
    </source>
</evidence>
<evidence type="ECO:0000313" key="8">
    <source>
        <dbReference type="EMBL" id="PZQ79409.1"/>
    </source>
</evidence>
<keyword evidence="4" id="KW-0574">Periplasm</keyword>
<organism evidence="8 9">
    <name type="scientific">Ancylobacter novellus</name>
    <name type="common">Thiobacillus novellus</name>
    <dbReference type="NCBI Taxonomy" id="921"/>
    <lineage>
        <taxon>Bacteria</taxon>
        <taxon>Pseudomonadati</taxon>
        <taxon>Pseudomonadota</taxon>
        <taxon>Alphaproteobacteria</taxon>
        <taxon>Hyphomicrobiales</taxon>
        <taxon>Xanthobacteraceae</taxon>
        <taxon>Ancylobacter</taxon>
    </lineage>
</organism>
<dbReference type="EMBL" id="QFQD01000089">
    <property type="protein sequence ID" value="PZQ79409.1"/>
    <property type="molecule type" value="Genomic_DNA"/>
</dbReference>
<evidence type="ECO:0000256" key="3">
    <source>
        <dbReference type="ARBA" id="ARBA00022729"/>
    </source>
</evidence>
<evidence type="ECO:0000256" key="5">
    <source>
        <dbReference type="ARBA" id="ARBA00022971"/>
    </source>
</evidence>
<dbReference type="Gene3D" id="2.10.109.10">
    <property type="entry name" value="Umud Fragment, subunit A"/>
    <property type="match status" value="1"/>
</dbReference>
<dbReference type="NCBIfam" id="TIGR02771">
    <property type="entry name" value="TraF_Ti"/>
    <property type="match status" value="1"/>
</dbReference>
<feature type="domain" description="Peptidase S26" evidence="7">
    <location>
        <begin position="33"/>
        <end position="187"/>
    </location>
</feature>
<feature type="transmembrane region" description="Helical" evidence="6">
    <location>
        <begin position="25"/>
        <end position="49"/>
    </location>
</feature>
<keyword evidence="6" id="KW-0812">Transmembrane</keyword>
<dbReference type="GO" id="GO:0004252">
    <property type="term" value="F:serine-type endopeptidase activity"/>
    <property type="evidence" value="ECO:0007669"/>
    <property type="project" value="InterPro"/>
</dbReference>
<keyword evidence="5" id="KW-0184">Conjugation</keyword>
<comment type="caution">
    <text evidence="8">The sequence shown here is derived from an EMBL/GenBank/DDBJ whole genome shotgun (WGS) entry which is preliminary data.</text>
</comment>
<sequence length="194" mass="19955">MTVGASVDIGRAAGRRRGKTRRRALAILVGGGVVMAVIAVPGWLGGLRINLTPSEPLGLWRIVPLDRPAAIGDLVFICAPPGPVLAFGLERGYFRRGSCPGGAAPLIKTVAALAGSRIEVGTDVVIDGAALPRSKLIIRDGAGRALTPWTGGIVPAGQIFVHSPFAGSYDSRYFGPIPDAGLLGLASPILTVHP</sequence>
<comment type="similarity">
    <text evidence="2">Belongs to the peptidase S26C family.</text>
</comment>
<dbReference type="GO" id="GO:0042597">
    <property type="term" value="C:periplasmic space"/>
    <property type="evidence" value="ECO:0007669"/>
    <property type="project" value="UniProtKB-SubCell"/>
</dbReference>
<evidence type="ECO:0000313" key="9">
    <source>
        <dbReference type="Proteomes" id="UP000248887"/>
    </source>
</evidence>
<keyword evidence="6" id="KW-1133">Transmembrane helix</keyword>
<gene>
    <name evidence="8" type="primary">traF</name>
    <name evidence="8" type="ORF">DI549_20200</name>
</gene>
<dbReference type="GO" id="GO:0006465">
    <property type="term" value="P:signal peptide processing"/>
    <property type="evidence" value="ECO:0007669"/>
    <property type="project" value="InterPro"/>
</dbReference>
<reference evidence="8 9" key="1">
    <citation type="submission" date="2017-08" db="EMBL/GenBank/DDBJ databases">
        <title>Infants hospitalized years apart are colonized by the same room-sourced microbial strains.</title>
        <authorList>
            <person name="Brooks B."/>
            <person name="Olm M.R."/>
            <person name="Firek B.A."/>
            <person name="Baker R."/>
            <person name="Thomas B.C."/>
            <person name="Morowitz M.J."/>
            <person name="Banfield J.F."/>
        </authorList>
    </citation>
    <scope>NUCLEOTIDE SEQUENCE [LARGE SCALE GENOMIC DNA]</scope>
    <source>
        <strain evidence="8">S2_005_001_R2_27</strain>
    </source>
</reference>
<accession>A0A2W5QSR1</accession>
<dbReference type="InterPro" id="IPR019533">
    <property type="entry name" value="Peptidase_S26"/>
</dbReference>
<name>A0A2W5QSR1_ANCNO</name>
<dbReference type="InterPro" id="IPR036286">
    <property type="entry name" value="LexA/Signal_pep-like_sf"/>
</dbReference>
<proteinExistence type="inferred from homology"/>
<dbReference type="NCBIfam" id="NF010412">
    <property type="entry name" value="PRK13838.1"/>
    <property type="match status" value="1"/>
</dbReference>
<evidence type="ECO:0000259" key="7">
    <source>
        <dbReference type="Pfam" id="PF10502"/>
    </source>
</evidence>
<dbReference type="Proteomes" id="UP000248887">
    <property type="component" value="Unassembled WGS sequence"/>
</dbReference>
<dbReference type="Pfam" id="PF10502">
    <property type="entry name" value="Peptidase_S26"/>
    <property type="match status" value="1"/>
</dbReference>
<feature type="transmembrane region" description="Helical" evidence="6">
    <location>
        <begin position="69"/>
        <end position="89"/>
    </location>
</feature>